<sequence>MGSNVEQDIEAVVGGGAGVRQEALWLLEALVPGTAVNNLSVAFRVGTALDPTALRSALAAVVRRHEALRTVYHAEDARLTARVTAPGELRPELTEVTTPTAPTAADLEPYVTTPFRIIGEPLIRATLLHHPDGDVCAVTAHQLVLDAPSRRILLEDLVTEYERATAHPAPAEPTPAEPWHADAPPSPAEPGYADPPPSAAPGYTAPPPPPDSLEFWCARLAGAATDALDLGCALPDPERPTLSGAVERAELSDGAVAAVRRLSEDLGVGERSVLLAAYCALLEAHGAGPDLVVGLPHDPRPPAFARTIGPHAHVLSLRVPVDPDEPVAALIRRSHDVAEEAAAHADVAVDAHAPELLRSRSGRLGALFRLLFDHASDADALPARFTLAGAPADLVEVDNGCAKPDLELRVEPSPDGGLRVRAGYRTEVLTRADVQFMLERYDALLCAFGTHPDGPVGALPGWCARDHAVIDAANDTDGPVEPDTVLRAIWRRVTAAPDAVAVVDGEREVTYRALWLAAQRVRRLIEAAGVAPGGVVAVASPRGAGLAASVLGTWLAGAAYLPVDRAHPEERIRHQLSDSGATLVLGDAELAALVEPGAGTTVLQPPPVDDSTAATDPVDPLDEPAWTNPESCAYLMYTSGSTGRPKGTLVPHLALANLVLHFVEELRATPRDATLWTTTFAFDISGLELFVPLVSGGRVVAGPDAARSSGRVLGELLERHAIRIVQATPTTWRLVLDRVEGRLSGRAVLCGGEPVPAWLVRRLVAAGAELHHVYGPTETTIWSTSSVVDREPTGRPDVGRPIRNTRLLVLDDRGRQLPVGLRGELCIAGAGVAIGYHGRPDLNAERFGVHPDHGRYYRTGDIAVWRPSGVIDLMGRSDRQVKLRGNRIELGEIESTLMAHPHVGGVAVVLVGDPSGDGVLVAWLEPAATPEGPTAPDLDDIAAHARERLSKAMVPGEFLTVDALPINGSGKIDYPLLERRAAERRSAVPADGAGSGAPGAGSAEGSGDRLLDELVALWSALLRRSDVDADTDFFHNGGHSMLAAVVLQELERISGVCLELSQMFEQPATPRVLAALARARAEDAG</sequence>
<organism evidence="4 5">
    <name type="scientific">Streptomyces turgidiscabies</name>
    <dbReference type="NCBI Taxonomy" id="85558"/>
    <lineage>
        <taxon>Bacteria</taxon>
        <taxon>Bacillati</taxon>
        <taxon>Actinomycetota</taxon>
        <taxon>Actinomycetes</taxon>
        <taxon>Kitasatosporales</taxon>
        <taxon>Streptomycetaceae</taxon>
        <taxon>Streptomyces</taxon>
    </lineage>
</organism>
<dbReference type="InterPro" id="IPR001242">
    <property type="entry name" value="Condensation_dom"/>
</dbReference>
<feature type="region of interest" description="Disordered" evidence="2">
    <location>
        <begin position="985"/>
        <end position="1006"/>
    </location>
</feature>
<dbReference type="CDD" id="cd05930">
    <property type="entry name" value="A_NRPS"/>
    <property type="match status" value="1"/>
</dbReference>
<dbReference type="InterPro" id="IPR023213">
    <property type="entry name" value="CAT-like_dom_sf"/>
</dbReference>
<dbReference type="InterPro" id="IPR009081">
    <property type="entry name" value="PP-bd_ACP"/>
</dbReference>
<comment type="caution">
    <text evidence="4">The sequence shown here is derived from an EMBL/GenBank/DDBJ whole genome shotgun (WGS) entry which is preliminary data.</text>
</comment>
<protein>
    <submittedName>
        <fullName evidence="4">Amino acid adenylation domain-containing protein</fullName>
    </submittedName>
</protein>
<evidence type="ECO:0000313" key="4">
    <source>
        <dbReference type="EMBL" id="MDQ0936670.1"/>
    </source>
</evidence>
<evidence type="ECO:0000259" key="3">
    <source>
        <dbReference type="PROSITE" id="PS50075"/>
    </source>
</evidence>
<keyword evidence="5" id="KW-1185">Reference proteome</keyword>
<accession>A0ABU0RXF2</accession>
<dbReference type="Pfam" id="PF13193">
    <property type="entry name" value="AMP-binding_C"/>
    <property type="match status" value="1"/>
</dbReference>
<dbReference type="Gene3D" id="3.30.559.30">
    <property type="entry name" value="Nonribosomal peptide synthetase, condensation domain"/>
    <property type="match status" value="1"/>
</dbReference>
<dbReference type="Pfam" id="PF00668">
    <property type="entry name" value="Condensation"/>
    <property type="match status" value="2"/>
</dbReference>
<dbReference type="Pfam" id="PF00550">
    <property type="entry name" value="PP-binding"/>
    <property type="match status" value="1"/>
</dbReference>
<name>A0ABU0RXF2_9ACTN</name>
<dbReference type="EMBL" id="JAUSZS010000008">
    <property type="protein sequence ID" value="MDQ0936670.1"/>
    <property type="molecule type" value="Genomic_DNA"/>
</dbReference>
<evidence type="ECO:0000256" key="1">
    <source>
        <dbReference type="ARBA" id="ARBA00001957"/>
    </source>
</evidence>
<dbReference type="PROSITE" id="PS00455">
    <property type="entry name" value="AMP_BINDING"/>
    <property type="match status" value="1"/>
</dbReference>
<dbReference type="Gene3D" id="3.30.559.10">
    <property type="entry name" value="Chloramphenicol acetyltransferase-like domain"/>
    <property type="match status" value="1"/>
</dbReference>
<feature type="compositionally biased region" description="Gly residues" evidence="2">
    <location>
        <begin position="993"/>
        <end position="1004"/>
    </location>
</feature>
<dbReference type="InterPro" id="IPR036736">
    <property type="entry name" value="ACP-like_sf"/>
</dbReference>
<dbReference type="Gene3D" id="3.40.50.980">
    <property type="match status" value="2"/>
</dbReference>
<dbReference type="SUPFAM" id="SSF56801">
    <property type="entry name" value="Acetyl-CoA synthetase-like"/>
    <property type="match status" value="1"/>
</dbReference>
<evidence type="ECO:0000256" key="2">
    <source>
        <dbReference type="SAM" id="MobiDB-lite"/>
    </source>
</evidence>
<dbReference type="Gene3D" id="3.30.300.30">
    <property type="match status" value="1"/>
</dbReference>
<dbReference type="SUPFAM" id="SSF52777">
    <property type="entry name" value="CoA-dependent acyltransferases"/>
    <property type="match status" value="2"/>
</dbReference>
<feature type="region of interest" description="Disordered" evidence="2">
    <location>
        <begin position="164"/>
        <end position="207"/>
    </location>
</feature>
<dbReference type="InterPro" id="IPR020845">
    <property type="entry name" value="AMP-binding_CS"/>
</dbReference>
<gene>
    <name evidence="4" type="ORF">QFZ49_006645</name>
</gene>
<dbReference type="NCBIfam" id="TIGR01733">
    <property type="entry name" value="AA-adenyl-dom"/>
    <property type="match status" value="1"/>
</dbReference>
<dbReference type="PROSITE" id="PS50075">
    <property type="entry name" value="CARRIER"/>
    <property type="match status" value="1"/>
</dbReference>
<dbReference type="RefSeq" id="WP_307630042.1">
    <property type="nucleotide sequence ID" value="NZ_JAUSZS010000008.1"/>
</dbReference>
<dbReference type="PANTHER" id="PTHR45527:SF1">
    <property type="entry name" value="FATTY ACID SYNTHASE"/>
    <property type="match status" value="1"/>
</dbReference>
<dbReference type="PANTHER" id="PTHR45527">
    <property type="entry name" value="NONRIBOSOMAL PEPTIDE SYNTHETASE"/>
    <property type="match status" value="1"/>
</dbReference>
<dbReference type="Gene3D" id="2.30.38.10">
    <property type="entry name" value="Luciferase, Domain 3"/>
    <property type="match status" value="1"/>
</dbReference>
<dbReference type="SUPFAM" id="SSF47336">
    <property type="entry name" value="ACP-like"/>
    <property type="match status" value="1"/>
</dbReference>
<dbReference type="InterPro" id="IPR010071">
    <property type="entry name" value="AA_adenyl_dom"/>
</dbReference>
<dbReference type="Gene3D" id="1.10.1200.10">
    <property type="entry name" value="ACP-like"/>
    <property type="match status" value="1"/>
</dbReference>
<proteinExistence type="predicted"/>
<comment type="cofactor">
    <cofactor evidence="1">
        <name>pantetheine 4'-phosphate</name>
        <dbReference type="ChEBI" id="CHEBI:47942"/>
    </cofactor>
</comment>
<dbReference type="InterPro" id="IPR045851">
    <property type="entry name" value="AMP-bd_C_sf"/>
</dbReference>
<dbReference type="InterPro" id="IPR025110">
    <property type="entry name" value="AMP-bd_C"/>
</dbReference>
<evidence type="ECO:0000313" key="5">
    <source>
        <dbReference type="Proteomes" id="UP001223072"/>
    </source>
</evidence>
<reference evidence="4 5" key="1">
    <citation type="submission" date="2023-07" db="EMBL/GenBank/DDBJ databases">
        <title>Comparative genomics of wheat-associated soil bacteria to identify genetic determinants of phenazine resistance.</title>
        <authorList>
            <person name="Mouncey N."/>
        </authorList>
    </citation>
    <scope>NUCLEOTIDE SEQUENCE [LARGE SCALE GENOMIC DNA]</scope>
    <source>
        <strain evidence="4 5">W2I16</strain>
    </source>
</reference>
<dbReference type="Pfam" id="PF00501">
    <property type="entry name" value="AMP-binding"/>
    <property type="match status" value="1"/>
</dbReference>
<feature type="domain" description="Carrier" evidence="3">
    <location>
        <begin position="1005"/>
        <end position="1081"/>
    </location>
</feature>
<feature type="compositionally biased region" description="Pro residues" evidence="2">
    <location>
        <begin position="184"/>
        <end position="207"/>
    </location>
</feature>
<dbReference type="InterPro" id="IPR000873">
    <property type="entry name" value="AMP-dep_synth/lig_dom"/>
</dbReference>
<dbReference type="Proteomes" id="UP001223072">
    <property type="component" value="Unassembled WGS sequence"/>
</dbReference>